<reference evidence="2" key="1">
    <citation type="submission" date="2017-09" db="EMBL/GenBank/DDBJ databases">
        <authorList>
            <person name="Regsiter A."/>
            <person name="William W."/>
        </authorList>
    </citation>
    <scope>NUCLEOTIDE SEQUENCE [LARGE SCALE GENOMIC DNA]</scope>
    <source>
        <strain evidence="2">500-1</strain>
    </source>
</reference>
<protein>
    <submittedName>
        <fullName evidence="1">Uncharacterized protein</fullName>
    </submittedName>
</protein>
<dbReference type="AlphaFoldDB" id="A0A2C8F522"/>
<gene>
    <name evidence="1" type="ORF">DPRO_0308</name>
</gene>
<dbReference type="EMBL" id="LT907975">
    <property type="protein sequence ID" value="SOB57187.1"/>
    <property type="molecule type" value="Genomic_DNA"/>
</dbReference>
<dbReference type="KEGG" id="pprf:DPRO_0308"/>
<keyword evidence="2" id="KW-1185">Reference proteome</keyword>
<organism evidence="1 2">
    <name type="scientific">Pseudodesulfovibrio profundus</name>
    <dbReference type="NCBI Taxonomy" id="57320"/>
    <lineage>
        <taxon>Bacteria</taxon>
        <taxon>Pseudomonadati</taxon>
        <taxon>Thermodesulfobacteriota</taxon>
        <taxon>Desulfovibrionia</taxon>
        <taxon>Desulfovibrionales</taxon>
        <taxon>Desulfovibrionaceae</taxon>
    </lineage>
</organism>
<accession>A0A2C8F522</accession>
<evidence type="ECO:0000313" key="2">
    <source>
        <dbReference type="Proteomes" id="UP000219215"/>
    </source>
</evidence>
<sequence>MNKNITFANDCELTDILIATLENEYEDYDCKMEKLLDWCEQETGLQLQCITEYAEAIVKSTMESRRELGERMNEFMPKIQLLDDLRAAYRKEVERLKGELDFSDFDEVVSVLTALEYVKQTDSELAAVAFGAFCSMAPGEIKEMIDDKLAEMFPGIQPTHHDSQGNVFYSLGNITNELNVSVEEINTMINKGEIEMIDGRKLSSISTNN</sequence>
<evidence type="ECO:0000313" key="1">
    <source>
        <dbReference type="EMBL" id="SOB57187.1"/>
    </source>
</evidence>
<proteinExistence type="predicted"/>
<dbReference type="Proteomes" id="UP000219215">
    <property type="component" value="Chromosome DPRO"/>
</dbReference>
<dbReference type="RefSeq" id="WP_097010490.1">
    <property type="nucleotide sequence ID" value="NZ_LT907975.1"/>
</dbReference>
<name>A0A2C8F522_9BACT</name>